<feature type="domain" description="Myb-like" evidence="5">
    <location>
        <begin position="556"/>
        <end position="621"/>
    </location>
</feature>
<feature type="compositionally biased region" description="Polar residues" evidence="4">
    <location>
        <begin position="133"/>
        <end position="152"/>
    </location>
</feature>
<feature type="region of interest" description="Disordered" evidence="4">
    <location>
        <begin position="55"/>
        <end position="152"/>
    </location>
</feature>
<evidence type="ECO:0000313" key="8">
    <source>
        <dbReference type="Proteomes" id="UP000193240"/>
    </source>
</evidence>
<dbReference type="CDD" id="cd00167">
    <property type="entry name" value="SANT"/>
    <property type="match status" value="2"/>
</dbReference>
<feature type="compositionally biased region" description="Basic and acidic residues" evidence="4">
    <location>
        <begin position="179"/>
        <end position="189"/>
    </location>
</feature>
<feature type="compositionally biased region" description="Basic residues" evidence="4">
    <location>
        <begin position="222"/>
        <end position="233"/>
    </location>
</feature>
<dbReference type="STRING" id="105696.A0A1Y2LYT6"/>
<keyword evidence="3" id="KW-0539">Nucleus</keyword>
<dbReference type="SUPFAM" id="SSF46689">
    <property type="entry name" value="Homeodomain-like"/>
    <property type="match status" value="1"/>
</dbReference>
<feature type="compositionally biased region" description="Polar residues" evidence="4">
    <location>
        <begin position="770"/>
        <end position="780"/>
    </location>
</feature>
<dbReference type="GO" id="GO:0005634">
    <property type="term" value="C:nucleus"/>
    <property type="evidence" value="ECO:0007669"/>
    <property type="project" value="UniProtKB-SubCell"/>
</dbReference>
<evidence type="ECO:0000256" key="3">
    <source>
        <dbReference type="ARBA" id="ARBA00023242"/>
    </source>
</evidence>
<dbReference type="InterPro" id="IPR001005">
    <property type="entry name" value="SANT/Myb"/>
</dbReference>
<feature type="compositionally biased region" description="Polar residues" evidence="4">
    <location>
        <begin position="104"/>
        <end position="120"/>
    </location>
</feature>
<gene>
    <name evidence="7" type="ORF">B5807_05774</name>
</gene>
<feature type="domain" description="Myb-like" evidence="5">
    <location>
        <begin position="501"/>
        <end position="546"/>
    </location>
</feature>
<feature type="region of interest" description="Disordered" evidence="4">
    <location>
        <begin position="1"/>
        <end position="25"/>
    </location>
</feature>
<name>A0A1Y2LYT6_EPING</name>
<evidence type="ECO:0000259" key="5">
    <source>
        <dbReference type="PROSITE" id="PS50090"/>
    </source>
</evidence>
<feature type="compositionally biased region" description="Polar residues" evidence="4">
    <location>
        <begin position="377"/>
        <end position="387"/>
    </location>
</feature>
<dbReference type="PANTHER" id="PTHR46380">
    <property type="entry name" value="CYCLIN-D-BINDING MYB-LIKE TRANSCRIPTION FACTOR 1"/>
    <property type="match status" value="1"/>
</dbReference>
<sequence length="830" mass="92025">MGISSSHPTSSLHNNHTPRPSRTIASTQLETYHLQLTPTMDDEAASQQLMSEARGTPHVNDMDGPAIPLSLDGAGARAGAGASQNSLSASLGPARNKTKKSKRQQFAISQVPRTFRSSPPSLDELQAAAVDTPSKSQAYVPTAPPSQITGLNAQAAGRVGDVAARRPSNAHQSTAPDASKTKSTKDNKRSQTAAGLDESYPQSSTTVGGVTGKAASQSSQSYRKRHKKDKLRSHGSQNNAELETTRVSETPAATQEMALPTAIQDGDMRNGATKVHLPHASNPENATRGTSTSQGGSKKKQKNKTGKDKQAAATSTSDLTGLARNAHDASTQPPPSENNSSSAVPRRKKKSSGKNRVRYRVGGITGKPRISKADPNKNYQRGNGDNDQTAADIALEEEHELGHPPEKRLGGDYSADEKELLRRAIRDYQERNRLDTADLVEIIHWTNRSKIKAVEHNDTAQGEALLQKDSDAFWEEIQSAGLLRKLRDVKRHIRSRYHLYRQGRWSQEEDEQLKELHNIYPGQWKLIATQLHRLEKDTYAHWRDYVQHGENRVIKRWTTDEEDKLVQVLSIVCQKIEDCRAEAGQPPLDDYYPMINWQEVCRRMDDTRSRLQCQSKWKIMCGRVPPPALDIEIKPRKTPAPGATTMEPASSQKRSSKPTTKKDRNSLVSAGVLHSPGPEDMLWGDKYDLVTYLVLQRGERGLAWYDQIDWRDIVSKMGPMWSVHTLQQAYEQLCELVLDGVTDDLELALNSFLAHIKAKHEHQENERYQPAQTIGLNGSDTTHRNPDRKRKRQSDATSGKASVKKRSKTPSSSAKVFKSEALITESDAEL</sequence>
<dbReference type="PANTHER" id="PTHR46380:SF2">
    <property type="entry name" value="CYCLIN-D-BINDING MYB-LIKE TRANSCRIPTION FACTOR 1"/>
    <property type="match status" value="1"/>
</dbReference>
<protein>
    <recommendedName>
        <fullName evidence="9">Myb-like domain-containing protein</fullName>
    </recommendedName>
</protein>
<dbReference type="OMA" id="NERYQPA"/>
<dbReference type="InterPro" id="IPR051651">
    <property type="entry name" value="DMTF1_DNA-bind_reg"/>
</dbReference>
<proteinExistence type="predicted"/>
<evidence type="ECO:0000256" key="2">
    <source>
        <dbReference type="ARBA" id="ARBA00023125"/>
    </source>
</evidence>
<dbReference type="EMBL" id="KZ107844">
    <property type="protein sequence ID" value="OSS49040.1"/>
    <property type="molecule type" value="Genomic_DNA"/>
</dbReference>
<dbReference type="InterPro" id="IPR017930">
    <property type="entry name" value="Myb_dom"/>
</dbReference>
<feature type="domain" description="HTH myb-type" evidence="6">
    <location>
        <begin position="501"/>
        <end position="550"/>
    </location>
</feature>
<feature type="compositionally biased region" description="Polar residues" evidence="4">
    <location>
        <begin position="234"/>
        <end position="253"/>
    </location>
</feature>
<feature type="compositionally biased region" description="Low complexity" evidence="4">
    <location>
        <begin position="73"/>
        <end position="82"/>
    </location>
</feature>
<feature type="compositionally biased region" description="Basic residues" evidence="4">
    <location>
        <begin position="345"/>
        <end position="359"/>
    </location>
</feature>
<keyword evidence="8" id="KW-1185">Reference proteome</keyword>
<evidence type="ECO:0008006" key="9">
    <source>
        <dbReference type="Google" id="ProtNLM"/>
    </source>
</evidence>
<keyword evidence="2" id="KW-0238">DNA-binding</keyword>
<dbReference type="SMART" id="SM00717">
    <property type="entry name" value="SANT"/>
    <property type="match status" value="3"/>
</dbReference>
<accession>A0A1Y2LYT6</accession>
<dbReference type="PROSITE" id="PS50090">
    <property type="entry name" value="MYB_LIKE"/>
    <property type="match status" value="2"/>
</dbReference>
<feature type="region of interest" description="Disordered" evidence="4">
    <location>
        <begin position="630"/>
        <end position="671"/>
    </location>
</feature>
<comment type="subcellular location">
    <subcellularLocation>
        <location evidence="1">Nucleus</location>
    </subcellularLocation>
</comment>
<organism evidence="7 8">
    <name type="scientific">Epicoccum nigrum</name>
    <name type="common">Soil fungus</name>
    <name type="synonym">Epicoccum purpurascens</name>
    <dbReference type="NCBI Taxonomy" id="105696"/>
    <lineage>
        <taxon>Eukaryota</taxon>
        <taxon>Fungi</taxon>
        <taxon>Dikarya</taxon>
        <taxon>Ascomycota</taxon>
        <taxon>Pezizomycotina</taxon>
        <taxon>Dothideomycetes</taxon>
        <taxon>Pleosporomycetidae</taxon>
        <taxon>Pleosporales</taxon>
        <taxon>Pleosporineae</taxon>
        <taxon>Didymellaceae</taxon>
        <taxon>Epicoccum</taxon>
    </lineage>
</organism>
<feature type="region of interest" description="Disordered" evidence="4">
    <location>
        <begin position="165"/>
        <end position="387"/>
    </location>
</feature>
<evidence type="ECO:0000313" key="7">
    <source>
        <dbReference type="EMBL" id="OSS49040.1"/>
    </source>
</evidence>
<dbReference type="Gene3D" id="1.10.10.60">
    <property type="entry name" value="Homeodomain-like"/>
    <property type="match status" value="2"/>
</dbReference>
<feature type="region of interest" description="Disordered" evidence="4">
    <location>
        <begin position="761"/>
        <end position="815"/>
    </location>
</feature>
<reference evidence="7 8" key="1">
    <citation type="journal article" date="2017" name="Genome Announc.">
        <title>Genome sequence of the saprophytic ascomycete Epicoccum nigrum ICMP 19927 strain isolated from New Zealand.</title>
        <authorList>
            <person name="Fokin M."/>
            <person name="Fleetwood D."/>
            <person name="Weir B.S."/>
            <person name="Villas-Boas S.G."/>
        </authorList>
    </citation>
    <scope>NUCLEOTIDE SEQUENCE [LARGE SCALE GENOMIC DNA]</scope>
    <source>
        <strain evidence="7 8">ICMP 19927</strain>
    </source>
</reference>
<evidence type="ECO:0000256" key="4">
    <source>
        <dbReference type="SAM" id="MobiDB-lite"/>
    </source>
</evidence>
<dbReference type="InterPro" id="IPR009057">
    <property type="entry name" value="Homeodomain-like_sf"/>
</dbReference>
<dbReference type="InParanoid" id="A0A1Y2LYT6"/>
<dbReference type="Pfam" id="PF00249">
    <property type="entry name" value="Myb_DNA-binding"/>
    <property type="match status" value="1"/>
</dbReference>
<dbReference type="PROSITE" id="PS51294">
    <property type="entry name" value="HTH_MYB"/>
    <property type="match status" value="1"/>
</dbReference>
<feature type="compositionally biased region" description="Polar residues" evidence="4">
    <location>
        <begin position="200"/>
        <end position="221"/>
    </location>
</feature>
<dbReference type="GO" id="GO:0003700">
    <property type="term" value="F:DNA-binding transcription factor activity"/>
    <property type="evidence" value="ECO:0007669"/>
    <property type="project" value="TreeGrafter"/>
</dbReference>
<evidence type="ECO:0000259" key="6">
    <source>
        <dbReference type="PROSITE" id="PS51294"/>
    </source>
</evidence>
<dbReference type="GO" id="GO:0000976">
    <property type="term" value="F:transcription cis-regulatory region binding"/>
    <property type="evidence" value="ECO:0007669"/>
    <property type="project" value="TreeGrafter"/>
</dbReference>
<dbReference type="Proteomes" id="UP000193240">
    <property type="component" value="Unassembled WGS sequence"/>
</dbReference>
<dbReference type="AlphaFoldDB" id="A0A1Y2LYT6"/>
<evidence type="ECO:0000256" key="1">
    <source>
        <dbReference type="ARBA" id="ARBA00004123"/>
    </source>
</evidence>